<comment type="caution">
    <text evidence="3">The sequence shown here is derived from an EMBL/GenBank/DDBJ whole genome shotgun (WGS) entry which is preliminary data.</text>
</comment>
<name>A0AA39Y3R1_9PEZI</name>
<keyword evidence="2" id="KW-0472">Membrane</keyword>
<evidence type="ECO:0000256" key="1">
    <source>
        <dbReference type="SAM" id="MobiDB-lite"/>
    </source>
</evidence>
<keyword evidence="2" id="KW-0812">Transmembrane</keyword>
<evidence type="ECO:0000313" key="3">
    <source>
        <dbReference type="EMBL" id="KAK0645478.1"/>
    </source>
</evidence>
<evidence type="ECO:0000256" key="2">
    <source>
        <dbReference type="SAM" id="Phobius"/>
    </source>
</evidence>
<feature type="compositionally biased region" description="Pro residues" evidence="1">
    <location>
        <begin position="1"/>
        <end position="11"/>
    </location>
</feature>
<protein>
    <submittedName>
        <fullName evidence="3">Uncharacterized protein</fullName>
    </submittedName>
</protein>
<accession>A0AA39Y3R1</accession>
<dbReference type="EMBL" id="JAULSV010000004">
    <property type="protein sequence ID" value="KAK0645478.1"/>
    <property type="molecule type" value="Genomic_DNA"/>
</dbReference>
<dbReference type="AlphaFoldDB" id="A0AA39Y3R1"/>
<dbReference type="Proteomes" id="UP001174936">
    <property type="component" value="Unassembled WGS sequence"/>
</dbReference>
<sequence>MPSPLPPPRNNAPPGKNDSDTENETKETDNDEAQSEKRPLPIPFSTPSPTARYAPLLPSRLNPSHSPPSTTPVAVTRRKPFKSRRVRKEASPTQRLLRYKAAAAYRSETSLRAARATAATSPSLIPSPTFALAGSHTPTRTYNAYFGLRDGSGTGGGSGSGNGNGNTSNSGKRLGRFAVGVRGVSTSQGQGQGQGVKGAGSGLKPPRSWCWREDRDGVGVGVSVGGKTRVNGVRIQQAGQQQQGQRQLAKGEEMEFGVEPKLPDGATRYDDSNAECPLTQSSSNFHAVNLARVQSQLLMTTEPGTAIAFPLRRKPDIASVRLVLVILALVCTVGLVRSVLQSPWKRSDVPE</sequence>
<organism evidence="3 4">
    <name type="scientific">Cercophora newfieldiana</name>
    <dbReference type="NCBI Taxonomy" id="92897"/>
    <lineage>
        <taxon>Eukaryota</taxon>
        <taxon>Fungi</taxon>
        <taxon>Dikarya</taxon>
        <taxon>Ascomycota</taxon>
        <taxon>Pezizomycotina</taxon>
        <taxon>Sordariomycetes</taxon>
        <taxon>Sordariomycetidae</taxon>
        <taxon>Sordariales</taxon>
        <taxon>Lasiosphaeriaceae</taxon>
        <taxon>Cercophora</taxon>
    </lineage>
</organism>
<keyword evidence="4" id="KW-1185">Reference proteome</keyword>
<feature type="region of interest" description="Disordered" evidence="1">
    <location>
        <begin position="185"/>
        <end position="212"/>
    </location>
</feature>
<feature type="transmembrane region" description="Helical" evidence="2">
    <location>
        <begin position="322"/>
        <end position="340"/>
    </location>
</feature>
<feature type="compositionally biased region" description="Basic and acidic residues" evidence="1">
    <location>
        <begin position="17"/>
        <end position="39"/>
    </location>
</feature>
<feature type="compositionally biased region" description="Gly residues" evidence="1">
    <location>
        <begin position="190"/>
        <end position="201"/>
    </location>
</feature>
<feature type="compositionally biased region" description="Gly residues" evidence="1">
    <location>
        <begin position="153"/>
        <end position="164"/>
    </location>
</feature>
<feature type="region of interest" description="Disordered" evidence="1">
    <location>
        <begin position="153"/>
        <end position="173"/>
    </location>
</feature>
<reference evidence="3" key="1">
    <citation type="submission" date="2023-06" db="EMBL/GenBank/DDBJ databases">
        <title>Genome-scale phylogeny and comparative genomics of the fungal order Sordariales.</title>
        <authorList>
            <consortium name="Lawrence Berkeley National Laboratory"/>
            <person name="Hensen N."/>
            <person name="Bonometti L."/>
            <person name="Westerberg I."/>
            <person name="Brannstrom I.O."/>
            <person name="Guillou S."/>
            <person name="Cros-Aarteil S."/>
            <person name="Calhoun S."/>
            <person name="Haridas S."/>
            <person name="Kuo A."/>
            <person name="Mondo S."/>
            <person name="Pangilinan J."/>
            <person name="Riley R."/>
            <person name="Labutti K."/>
            <person name="Andreopoulos B."/>
            <person name="Lipzen A."/>
            <person name="Chen C."/>
            <person name="Yanf M."/>
            <person name="Daum C."/>
            <person name="Ng V."/>
            <person name="Clum A."/>
            <person name="Steindorff A."/>
            <person name="Ohm R."/>
            <person name="Martin F."/>
            <person name="Silar P."/>
            <person name="Natvig D."/>
            <person name="Lalanne C."/>
            <person name="Gautier V."/>
            <person name="Ament-Velasquez S.L."/>
            <person name="Kruys A."/>
            <person name="Hutchinson M.I."/>
            <person name="Powell A.J."/>
            <person name="Barry K."/>
            <person name="Miller A.N."/>
            <person name="Grigoriev I.V."/>
            <person name="Debuchy R."/>
            <person name="Gladieux P."/>
            <person name="Thoren M.H."/>
            <person name="Johannesson H."/>
        </authorList>
    </citation>
    <scope>NUCLEOTIDE SEQUENCE</scope>
    <source>
        <strain evidence="3">SMH2532-1</strain>
    </source>
</reference>
<proteinExistence type="predicted"/>
<gene>
    <name evidence="3" type="ORF">B0T16DRAFT_457506</name>
</gene>
<feature type="region of interest" description="Disordered" evidence="1">
    <location>
        <begin position="1"/>
        <end position="94"/>
    </location>
</feature>
<evidence type="ECO:0000313" key="4">
    <source>
        <dbReference type="Proteomes" id="UP001174936"/>
    </source>
</evidence>
<keyword evidence="2" id="KW-1133">Transmembrane helix</keyword>
<feature type="compositionally biased region" description="Basic residues" evidence="1">
    <location>
        <begin position="76"/>
        <end position="87"/>
    </location>
</feature>